<accession>A0A380DWA4</accession>
<protein>
    <submittedName>
        <fullName evidence="1">Uncharacterized protein</fullName>
    </submittedName>
</protein>
<name>A0A380DWA4_STAAU</name>
<sequence>MIFDRYSIECLQTEVEGQLSSKEEDFRVVLFNKNYKLNKIPTNQKLSEIVEFLSDGKLASRLENSRNNGTSKKLYI</sequence>
<proteinExistence type="predicted"/>
<evidence type="ECO:0000313" key="1">
    <source>
        <dbReference type="EMBL" id="SUK58860.1"/>
    </source>
</evidence>
<dbReference type="Proteomes" id="UP000255091">
    <property type="component" value="Unassembled WGS sequence"/>
</dbReference>
<dbReference type="EMBL" id="UHAP01000001">
    <property type="protein sequence ID" value="SUK58860.1"/>
    <property type="molecule type" value="Genomic_DNA"/>
</dbReference>
<organism evidence="1 2">
    <name type="scientific">Staphylococcus aureus</name>
    <dbReference type="NCBI Taxonomy" id="1280"/>
    <lineage>
        <taxon>Bacteria</taxon>
        <taxon>Bacillati</taxon>
        <taxon>Bacillota</taxon>
        <taxon>Bacilli</taxon>
        <taxon>Bacillales</taxon>
        <taxon>Staphylococcaceae</taxon>
        <taxon>Staphylococcus</taxon>
    </lineage>
</organism>
<evidence type="ECO:0000313" key="2">
    <source>
        <dbReference type="Proteomes" id="UP000255091"/>
    </source>
</evidence>
<gene>
    <name evidence="1" type="ORF">NCTC6133_03003</name>
</gene>
<dbReference type="AlphaFoldDB" id="A0A380DWA4"/>
<reference evidence="1 2" key="1">
    <citation type="submission" date="2018-06" db="EMBL/GenBank/DDBJ databases">
        <authorList>
            <consortium name="Pathogen Informatics"/>
            <person name="Doyle S."/>
        </authorList>
    </citation>
    <scope>NUCLEOTIDE SEQUENCE [LARGE SCALE GENOMIC DNA]</scope>
    <source>
        <strain evidence="1 2">NCTC6133</strain>
    </source>
</reference>